<dbReference type="EMBL" id="NXLQ01000006">
    <property type="protein sequence ID" value="RDU66267.1"/>
    <property type="molecule type" value="Genomic_DNA"/>
</dbReference>
<evidence type="ECO:0000313" key="4">
    <source>
        <dbReference type="EMBL" id="RDU66267.1"/>
    </source>
</evidence>
<gene>
    <name evidence="4" type="ORF">CQA53_04335</name>
</gene>
<keyword evidence="4" id="KW-0540">Nuclease</keyword>
<organism evidence="4 5">
    <name type="scientific">Helicobacter didelphidarum</name>
    <dbReference type="NCBI Taxonomy" id="2040648"/>
    <lineage>
        <taxon>Bacteria</taxon>
        <taxon>Pseudomonadati</taxon>
        <taxon>Campylobacterota</taxon>
        <taxon>Epsilonproteobacteria</taxon>
        <taxon>Campylobacterales</taxon>
        <taxon>Helicobacteraceae</taxon>
        <taxon>Helicobacter</taxon>
    </lineage>
</organism>
<accession>A0A3D8ILW7</accession>
<evidence type="ECO:0000256" key="1">
    <source>
        <dbReference type="ARBA" id="ARBA00022801"/>
    </source>
</evidence>
<dbReference type="PANTHER" id="PTHR30255:SF2">
    <property type="entry name" value="SINGLE-STRANDED-DNA-SPECIFIC EXONUCLEASE RECJ"/>
    <property type="match status" value="1"/>
</dbReference>
<dbReference type="GO" id="GO:0003676">
    <property type="term" value="F:nucleic acid binding"/>
    <property type="evidence" value="ECO:0007669"/>
    <property type="project" value="InterPro"/>
</dbReference>
<keyword evidence="5" id="KW-1185">Reference proteome</keyword>
<evidence type="ECO:0000259" key="3">
    <source>
        <dbReference type="Pfam" id="PF17768"/>
    </source>
</evidence>
<dbReference type="Proteomes" id="UP000256379">
    <property type="component" value="Unassembled WGS sequence"/>
</dbReference>
<evidence type="ECO:0000259" key="2">
    <source>
        <dbReference type="Pfam" id="PF02272"/>
    </source>
</evidence>
<evidence type="ECO:0000313" key="5">
    <source>
        <dbReference type="Proteomes" id="UP000256379"/>
    </source>
</evidence>
<dbReference type="OrthoDB" id="9809852at2"/>
<comment type="caution">
    <text evidence="4">The sequence shown here is derived from an EMBL/GenBank/DDBJ whole genome shotgun (WGS) entry which is preliminary data.</text>
</comment>
<dbReference type="InterPro" id="IPR038763">
    <property type="entry name" value="DHH_sf"/>
</dbReference>
<dbReference type="PANTHER" id="PTHR30255">
    <property type="entry name" value="SINGLE-STRANDED-DNA-SPECIFIC EXONUCLEASE RECJ"/>
    <property type="match status" value="1"/>
</dbReference>
<dbReference type="InterPro" id="IPR041122">
    <property type="entry name" value="RecJ_OB"/>
</dbReference>
<dbReference type="Gene3D" id="3.10.310.30">
    <property type="match status" value="1"/>
</dbReference>
<protein>
    <submittedName>
        <fullName evidence="4">Single-stranded DNA exonuclease RecJ</fullName>
    </submittedName>
</protein>
<dbReference type="Pfam" id="PF02272">
    <property type="entry name" value="DHHA1"/>
    <property type="match status" value="1"/>
</dbReference>
<proteinExistence type="predicted"/>
<sequence length="480" mass="54420">MGIKFIITDHHTLEIDSKNKLKIPPCDFLINPQQKECGFPYKDICGSLVAWYFCCGIKINIQKVYQNPSMLFHNDIQNNLESIKMNNTYWDKDSKAPSAMQNVKTTTNISYKKIKKKANLYVSNLADTRMEEFLLLVGIAIISDVMPLNALNHTICRYALKNFTKSKKSAIQILIEFLNCKIDSQALGFKLIPLLNAAGRIDDGKIALDFLRSKSILEAKQYFKKLKALNMKRKQLQDEVTHEAFEAIGRFKQNSHIICAVGDDWHEGVLGIVAGKMTNDFKKPCFALTNINGVCKGSGRSYGNIDLISSMQSLGHLTNRHGGHIGAVGLEIPYDNIQEFINSFRPVTRNLEKPQNILGILPPNLVTHELLHCIELFEPYGNGNPTPKFFLELKIIDYRRTAQGFLEFKLDCGQDSLGNTQIIKGMFFNSQYATYPFRCGNILHFCAMVAPDMQISHQQQYRAMTNRDNIMLIIEGIYGI</sequence>
<dbReference type="GO" id="GO:0004527">
    <property type="term" value="F:exonuclease activity"/>
    <property type="evidence" value="ECO:0007669"/>
    <property type="project" value="UniProtKB-KW"/>
</dbReference>
<dbReference type="Pfam" id="PF17768">
    <property type="entry name" value="RecJ_OB"/>
    <property type="match status" value="1"/>
</dbReference>
<keyword evidence="1" id="KW-0378">Hydrolase</keyword>
<reference evidence="4 5" key="1">
    <citation type="submission" date="2018-04" db="EMBL/GenBank/DDBJ databases">
        <title>Novel Campyloabacter and Helicobacter Species and Strains.</title>
        <authorList>
            <person name="Mannion A.J."/>
            <person name="Shen Z."/>
            <person name="Fox J.G."/>
        </authorList>
    </citation>
    <scope>NUCLEOTIDE SEQUENCE [LARGE SCALE GENOMIC DNA]</scope>
    <source>
        <strain evidence="4 5">MIT 17-337</strain>
    </source>
</reference>
<dbReference type="AlphaFoldDB" id="A0A3D8ILW7"/>
<feature type="domain" description="DHHA1" evidence="2">
    <location>
        <begin position="257"/>
        <end position="344"/>
    </location>
</feature>
<name>A0A3D8ILW7_9HELI</name>
<dbReference type="InterPro" id="IPR051673">
    <property type="entry name" value="SSDNA_exonuclease_RecJ"/>
</dbReference>
<feature type="domain" description="RecJ OB" evidence="3">
    <location>
        <begin position="361"/>
        <end position="440"/>
    </location>
</feature>
<dbReference type="SUPFAM" id="SSF64182">
    <property type="entry name" value="DHH phosphoesterases"/>
    <property type="match status" value="1"/>
</dbReference>
<dbReference type="InterPro" id="IPR003156">
    <property type="entry name" value="DHHA1_dom"/>
</dbReference>
<dbReference type="Gene3D" id="3.90.1640.30">
    <property type="match status" value="2"/>
</dbReference>
<keyword evidence="4" id="KW-0269">Exonuclease</keyword>